<dbReference type="InterPro" id="IPR002110">
    <property type="entry name" value="Ankyrin_rpt"/>
</dbReference>
<dbReference type="SUPFAM" id="SSF48403">
    <property type="entry name" value="Ankyrin repeat"/>
    <property type="match status" value="1"/>
</dbReference>
<dbReference type="PANTHER" id="PTHR24198:SF165">
    <property type="entry name" value="ANKYRIN REPEAT-CONTAINING PROTEIN-RELATED"/>
    <property type="match status" value="1"/>
</dbReference>
<feature type="compositionally biased region" description="Polar residues" evidence="3">
    <location>
        <begin position="267"/>
        <end position="292"/>
    </location>
</feature>
<dbReference type="EMBL" id="JAQJAE010000005">
    <property type="protein sequence ID" value="KAJ5592197.1"/>
    <property type="molecule type" value="Genomic_DNA"/>
</dbReference>
<evidence type="ECO:0000256" key="2">
    <source>
        <dbReference type="ARBA" id="ARBA00023043"/>
    </source>
</evidence>
<dbReference type="GeneID" id="81590397"/>
<sequence>MDPLSIAAAAASISSTCLTLANTIYEYVKEVKDVDQAILLFGKDLKTLSQALLNVDTALKDNAVALTATLGSDIKLLDSLEACIQDCGETVERIGQILEETQTHGRVGNVIRRPATHWKLKDKQQELGLLRGRVISFHTAMNMSLQMIHICIILHVQNNQESQHDDVLKGIDQLRRQIKKLTKMARDNDSDSESLPATVQQCLDYAIALDTTASTAVDDRQSSILGAMTQAPSEKVQGWMRNSHSFEPPISNPALTEISEGDEKSTIGPSVSLTNVPSKVTEDTSIQSSSHLEWSKAELQKSRVLSEAGRSEAAKSLCRKVIHESEFATGTNSPGYRDGILLLADIHEQNGDESEAYEVREVLRPQRHVEMRNQFKELLQKKDSEMCIEFAMREAALLHHIKSIRQYREFVSKLSFDGEFSEANILIVLAATGNSVLVQLMLSRGASLDTKVEIEDAVTDKVTALSCAVHFKHKYLVATILEYSPESATTDLSVVDLERIILKRDIEMLRLIFDPMPKRLGAKRITNDCMKNVLLGRHFKVAAVLFENGASTTIKFDQHHTMLRHAVESSDYKLAEFLLKHGAPSLAEANLKDRKSIIPPRAIIMASRASNGEWSTAKCLPLQRAVVKGDLKMTSLLLQYGATRCLYPISKQAVSDTNMTPNCDPVNIAITNESLEMLKLLVTESAHISPFAAELAFLSSWVPGIEHFESINPSYIPFTKLQTLGENAAISAIKSQSLGKLQHCVKEKAHITRGIVHEACSVGWATGLKHLLSIDSSHADAALFIGGCTREDNTGVLQVALSFGGDPNYEQDTAPHFALEEAAKKGRSPNVRFLLLNGALVNKYHTKDPFKRTALYSAVENAKKKDGSDLVHSGYLRVISLLVQAGASTDRVTVKGMSVLSSRRRKLASALRGEYYG</sequence>
<evidence type="ECO:0000313" key="4">
    <source>
        <dbReference type="EMBL" id="KAJ5592197.1"/>
    </source>
</evidence>
<feature type="region of interest" description="Disordered" evidence="3">
    <location>
        <begin position="251"/>
        <end position="292"/>
    </location>
</feature>
<reference evidence="4" key="2">
    <citation type="submission" date="2023-01" db="EMBL/GenBank/DDBJ databases">
        <authorList>
            <person name="Petersen C."/>
        </authorList>
    </citation>
    <scope>NUCLEOTIDE SEQUENCE</scope>
    <source>
        <strain evidence="4">IBT 12815</strain>
    </source>
</reference>
<dbReference type="Gene3D" id="1.25.40.20">
    <property type="entry name" value="Ankyrin repeat-containing domain"/>
    <property type="match status" value="2"/>
</dbReference>
<keyword evidence="2" id="KW-0040">ANK repeat</keyword>
<dbReference type="Proteomes" id="UP001213799">
    <property type="component" value="Unassembled WGS sequence"/>
</dbReference>
<evidence type="ECO:0008006" key="6">
    <source>
        <dbReference type="Google" id="ProtNLM"/>
    </source>
</evidence>
<dbReference type="InterPro" id="IPR036770">
    <property type="entry name" value="Ankyrin_rpt-contain_sf"/>
</dbReference>
<keyword evidence="1" id="KW-0677">Repeat</keyword>
<reference evidence="4" key="1">
    <citation type="journal article" date="2023" name="IMA Fungus">
        <title>Comparative genomic study of the Penicillium genus elucidates a diverse pangenome and 15 lateral gene transfer events.</title>
        <authorList>
            <person name="Petersen C."/>
            <person name="Sorensen T."/>
            <person name="Nielsen M.R."/>
            <person name="Sondergaard T.E."/>
            <person name="Sorensen J.L."/>
            <person name="Fitzpatrick D.A."/>
            <person name="Frisvad J.C."/>
            <person name="Nielsen K.L."/>
        </authorList>
    </citation>
    <scope>NUCLEOTIDE SEQUENCE</scope>
    <source>
        <strain evidence="4">IBT 12815</strain>
    </source>
</reference>
<gene>
    <name evidence="4" type="ORF">N7537_009101</name>
</gene>
<evidence type="ECO:0000256" key="3">
    <source>
        <dbReference type="SAM" id="MobiDB-lite"/>
    </source>
</evidence>
<accession>A0AAD6DTL7</accession>
<protein>
    <recommendedName>
        <fullName evidence="6">Fungal N-terminal domain-containing protein</fullName>
    </recommendedName>
</protein>
<organism evidence="4 5">
    <name type="scientific">Penicillium hordei</name>
    <dbReference type="NCBI Taxonomy" id="40994"/>
    <lineage>
        <taxon>Eukaryota</taxon>
        <taxon>Fungi</taxon>
        <taxon>Dikarya</taxon>
        <taxon>Ascomycota</taxon>
        <taxon>Pezizomycotina</taxon>
        <taxon>Eurotiomycetes</taxon>
        <taxon>Eurotiomycetidae</taxon>
        <taxon>Eurotiales</taxon>
        <taxon>Aspergillaceae</taxon>
        <taxon>Penicillium</taxon>
    </lineage>
</organism>
<evidence type="ECO:0000256" key="1">
    <source>
        <dbReference type="ARBA" id="ARBA00022737"/>
    </source>
</evidence>
<dbReference type="AlphaFoldDB" id="A0AAD6DTL7"/>
<keyword evidence="5" id="KW-1185">Reference proteome</keyword>
<dbReference type="PANTHER" id="PTHR24198">
    <property type="entry name" value="ANKYRIN REPEAT AND PROTEIN KINASE DOMAIN-CONTAINING PROTEIN"/>
    <property type="match status" value="1"/>
</dbReference>
<proteinExistence type="predicted"/>
<name>A0AAD6DTL7_9EURO</name>
<dbReference type="SMART" id="SM00248">
    <property type="entry name" value="ANK"/>
    <property type="match status" value="7"/>
</dbReference>
<dbReference type="RefSeq" id="XP_056748823.1">
    <property type="nucleotide sequence ID" value="XM_056900155.1"/>
</dbReference>
<comment type="caution">
    <text evidence="4">The sequence shown here is derived from an EMBL/GenBank/DDBJ whole genome shotgun (WGS) entry which is preliminary data.</text>
</comment>
<evidence type="ECO:0000313" key="5">
    <source>
        <dbReference type="Proteomes" id="UP001213799"/>
    </source>
</evidence>